<accession>A0A0B8NKK4</accession>
<dbReference type="EMBL" id="BBRZ01000005">
    <property type="protein sequence ID" value="GAM54631.1"/>
    <property type="molecule type" value="Genomic_DNA"/>
</dbReference>
<dbReference type="GO" id="GO:0071949">
    <property type="term" value="F:FAD binding"/>
    <property type="evidence" value="ECO:0007669"/>
    <property type="project" value="InterPro"/>
</dbReference>
<dbReference type="Pfam" id="PF01494">
    <property type="entry name" value="FAD_binding_3"/>
    <property type="match status" value="1"/>
</dbReference>
<dbReference type="Proteomes" id="UP000031671">
    <property type="component" value="Unassembled WGS sequence"/>
</dbReference>
<reference evidence="2 3" key="1">
    <citation type="submission" date="2015-01" db="EMBL/GenBank/DDBJ databases">
        <title>Vibrio sp. C1 JCM 19231 whole genome shotgun sequence.</title>
        <authorList>
            <person name="Sawabe T."/>
            <person name="Meirelles P."/>
            <person name="Feng G."/>
            <person name="Sayaka M."/>
            <person name="Hattori M."/>
            <person name="Ohkuma M."/>
        </authorList>
    </citation>
    <scope>NUCLEOTIDE SEQUENCE [LARGE SCALE GENOMIC DNA]</scope>
    <source>
        <strain evidence="3">JCM 19231</strain>
    </source>
</reference>
<sequence>MTKKQFDVAVVGGGMVGAATALGLARQGKRVAVVEGFTPKTFDANQELDIRISAISRASVELLKKLEVWDAIESMRVHPYSVLETWEWEGFNTRFDAADLKLENMGYMVENRVIQLGLWQSLESHPNVTFFCPDRIDTFTHISGGIELLLQSGEHLECELLVGADGVNSQVRQMSGIGITAWDYRQHCMLINVETDSQSKIQLGSGLHLMVHVHSCQWVRIKPV</sequence>
<evidence type="ECO:0000313" key="3">
    <source>
        <dbReference type="Proteomes" id="UP000031671"/>
    </source>
</evidence>
<dbReference type="PANTHER" id="PTHR43876">
    <property type="entry name" value="UBIQUINONE BIOSYNTHESIS MONOOXYGENASE COQ6, MITOCHONDRIAL"/>
    <property type="match status" value="1"/>
</dbReference>
<proteinExistence type="predicted"/>
<dbReference type="GO" id="GO:0008682">
    <property type="term" value="F:3-demethoxyubiquinol 3-hydroxylase activity"/>
    <property type="evidence" value="ECO:0007669"/>
    <property type="project" value="TreeGrafter"/>
</dbReference>
<evidence type="ECO:0000259" key="1">
    <source>
        <dbReference type="Pfam" id="PF01494"/>
    </source>
</evidence>
<organism evidence="2 3">
    <name type="scientific">Vibrio ishigakensis</name>
    <dbReference type="NCBI Taxonomy" id="1481914"/>
    <lineage>
        <taxon>Bacteria</taxon>
        <taxon>Pseudomonadati</taxon>
        <taxon>Pseudomonadota</taxon>
        <taxon>Gammaproteobacteria</taxon>
        <taxon>Vibrionales</taxon>
        <taxon>Vibrionaceae</taxon>
        <taxon>Vibrio</taxon>
    </lineage>
</organism>
<dbReference type="InterPro" id="IPR036188">
    <property type="entry name" value="FAD/NAD-bd_sf"/>
</dbReference>
<dbReference type="InterPro" id="IPR051205">
    <property type="entry name" value="UbiH/COQ6_monooxygenase"/>
</dbReference>
<feature type="domain" description="FAD-binding" evidence="1">
    <location>
        <begin position="6"/>
        <end position="199"/>
    </location>
</feature>
<dbReference type="AlphaFoldDB" id="A0A0B8NKK4"/>
<gene>
    <name evidence="2" type="ORF">JCM19231_5595</name>
</gene>
<dbReference type="PRINTS" id="PR00420">
    <property type="entry name" value="RNGMNOXGNASE"/>
</dbReference>
<dbReference type="Gene3D" id="3.50.50.60">
    <property type="entry name" value="FAD/NAD(P)-binding domain"/>
    <property type="match status" value="1"/>
</dbReference>
<protein>
    <submittedName>
        <fullName evidence="2">2-octaprenyl-3-methyl-6-methoxy-1,4-benzoquinol hydroxylase</fullName>
    </submittedName>
</protein>
<dbReference type="InterPro" id="IPR002938">
    <property type="entry name" value="FAD-bd"/>
</dbReference>
<comment type="caution">
    <text evidence="2">The sequence shown here is derived from an EMBL/GenBank/DDBJ whole genome shotgun (WGS) entry which is preliminary data.</text>
</comment>
<evidence type="ECO:0000313" key="2">
    <source>
        <dbReference type="EMBL" id="GAM54631.1"/>
    </source>
</evidence>
<dbReference type="PANTHER" id="PTHR43876:SF10">
    <property type="entry name" value="3-DEMETHOXYUBIQUINOL 3-HYDROXYLASE"/>
    <property type="match status" value="1"/>
</dbReference>
<keyword evidence="3" id="KW-1185">Reference proteome</keyword>
<dbReference type="SUPFAM" id="SSF51905">
    <property type="entry name" value="FAD/NAD(P)-binding domain"/>
    <property type="match status" value="1"/>
</dbReference>
<reference evidence="2 3" key="2">
    <citation type="submission" date="2015-01" db="EMBL/GenBank/DDBJ databases">
        <authorList>
            <consortium name="NBRP consortium"/>
            <person name="Sawabe T."/>
            <person name="Meirelles P."/>
            <person name="Feng G."/>
            <person name="Sayaka M."/>
            <person name="Hattori M."/>
            <person name="Ohkuma M."/>
        </authorList>
    </citation>
    <scope>NUCLEOTIDE SEQUENCE [LARGE SCALE GENOMIC DNA]</scope>
    <source>
        <strain evidence="3">JCM 19231</strain>
    </source>
</reference>
<name>A0A0B8NKK4_9VIBR</name>